<feature type="compositionally biased region" description="Basic and acidic residues" evidence="1">
    <location>
        <begin position="347"/>
        <end position="360"/>
    </location>
</feature>
<gene>
    <name evidence="2" type="ORF">HRI_004606600</name>
</gene>
<feature type="compositionally biased region" description="Basic and acidic residues" evidence="1">
    <location>
        <begin position="192"/>
        <end position="205"/>
    </location>
</feature>
<feature type="compositionally biased region" description="Basic and acidic residues" evidence="1">
    <location>
        <begin position="1165"/>
        <end position="1210"/>
    </location>
</feature>
<feature type="compositionally biased region" description="Polar residues" evidence="1">
    <location>
        <begin position="650"/>
        <end position="662"/>
    </location>
</feature>
<dbReference type="OrthoDB" id="771720at2759"/>
<feature type="compositionally biased region" description="Basic and acidic residues" evidence="1">
    <location>
        <begin position="757"/>
        <end position="767"/>
    </location>
</feature>
<feature type="region of interest" description="Disordered" evidence="1">
    <location>
        <begin position="281"/>
        <end position="539"/>
    </location>
</feature>
<feature type="compositionally biased region" description="Basic and acidic residues" evidence="1">
    <location>
        <begin position="519"/>
        <end position="531"/>
    </location>
</feature>
<feature type="region of interest" description="Disordered" evidence="1">
    <location>
        <begin position="650"/>
        <end position="895"/>
    </location>
</feature>
<feature type="compositionally biased region" description="Basic and acidic residues" evidence="1">
    <location>
        <begin position="443"/>
        <end position="452"/>
    </location>
</feature>
<feature type="compositionally biased region" description="Polar residues" evidence="1">
    <location>
        <begin position="797"/>
        <end position="814"/>
    </location>
</feature>
<feature type="region of interest" description="Disordered" evidence="1">
    <location>
        <begin position="179"/>
        <end position="205"/>
    </location>
</feature>
<feature type="compositionally biased region" description="Polar residues" evidence="1">
    <location>
        <begin position="878"/>
        <end position="887"/>
    </location>
</feature>
<feature type="compositionally biased region" description="Basic and acidic residues" evidence="1">
    <location>
        <begin position="1309"/>
        <end position="1321"/>
    </location>
</feature>
<name>A0A9W7J8Q6_HIBTR</name>
<feature type="region of interest" description="Disordered" evidence="1">
    <location>
        <begin position="1362"/>
        <end position="1465"/>
    </location>
</feature>
<feature type="region of interest" description="Disordered" evidence="1">
    <location>
        <begin position="584"/>
        <end position="630"/>
    </location>
</feature>
<feature type="compositionally biased region" description="Basic and acidic residues" evidence="1">
    <location>
        <begin position="663"/>
        <end position="742"/>
    </location>
</feature>
<evidence type="ECO:0000313" key="3">
    <source>
        <dbReference type="Proteomes" id="UP001165190"/>
    </source>
</evidence>
<evidence type="ECO:0000313" key="2">
    <source>
        <dbReference type="EMBL" id="GMJ09375.1"/>
    </source>
</evidence>
<comment type="caution">
    <text evidence="2">The sequence shown here is derived from an EMBL/GenBank/DDBJ whole genome shotgun (WGS) entry which is preliminary data.</text>
</comment>
<reference evidence="2" key="1">
    <citation type="submission" date="2023-05" db="EMBL/GenBank/DDBJ databases">
        <title>Genome and transcriptome analyses reveal genes involved in the formation of fine ridges on petal epidermal cells in Hibiscus trionum.</title>
        <authorList>
            <person name="Koshimizu S."/>
            <person name="Masuda S."/>
            <person name="Ishii T."/>
            <person name="Shirasu K."/>
            <person name="Hoshino A."/>
            <person name="Arita M."/>
        </authorList>
    </citation>
    <scope>NUCLEOTIDE SEQUENCE</scope>
    <source>
        <strain evidence="2">Hamamatsu line</strain>
    </source>
</reference>
<organism evidence="2 3">
    <name type="scientific">Hibiscus trionum</name>
    <name type="common">Flower of an hour</name>
    <dbReference type="NCBI Taxonomy" id="183268"/>
    <lineage>
        <taxon>Eukaryota</taxon>
        <taxon>Viridiplantae</taxon>
        <taxon>Streptophyta</taxon>
        <taxon>Embryophyta</taxon>
        <taxon>Tracheophyta</taxon>
        <taxon>Spermatophyta</taxon>
        <taxon>Magnoliopsida</taxon>
        <taxon>eudicotyledons</taxon>
        <taxon>Gunneridae</taxon>
        <taxon>Pentapetalae</taxon>
        <taxon>rosids</taxon>
        <taxon>malvids</taxon>
        <taxon>Malvales</taxon>
        <taxon>Malvaceae</taxon>
        <taxon>Malvoideae</taxon>
        <taxon>Hibiscus</taxon>
    </lineage>
</organism>
<feature type="compositionally biased region" description="Polar residues" evidence="1">
    <location>
        <begin position="406"/>
        <end position="419"/>
    </location>
</feature>
<feature type="region of interest" description="Disordered" evidence="1">
    <location>
        <begin position="956"/>
        <end position="1005"/>
    </location>
</feature>
<feature type="region of interest" description="Disordered" evidence="1">
    <location>
        <begin position="1293"/>
        <end position="1343"/>
    </location>
</feature>
<feature type="compositionally biased region" description="Polar residues" evidence="1">
    <location>
        <begin position="596"/>
        <end position="611"/>
    </location>
</feature>
<protein>
    <submittedName>
        <fullName evidence="2">Uncharacterized protein</fullName>
    </submittedName>
</protein>
<feature type="compositionally biased region" description="Basic and acidic residues" evidence="1">
    <location>
        <begin position="816"/>
        <end position="848"/>
    </location>
</feature>
<dbReference type="PANTHER" id="PTHR35511:SF2">
    <property type="entry name" value="A-KINASE ANCHOR-LIKE PROTEIN"/>
    <property type="match status" value="1"/>
</dbReference>
<accession>A0A9W7J8Q6</accession>
<feature type="compositionally biased region" description="Basic and acidic residues" evidence="1">
    <location>
        <begin position="956"/>
        <end position="982"/>
    </location>
</feature>
<proteinExistence type="predicted"/>
<feature type="compositionally biased region" description="Basic and acidic residues" evidence="1">
    <location>
        <begin position="1451"/>
        <end position="1465"/>
    </location>
</feature>
<feature type="region of interest" description="Disordered" evidence="1">
    <location>
        <begin position="1112"/>
        <end position="1210"/>
    </location>
</feature>
<feature type="compositionally biased region" description="Basic and acidic residues" evidence="1">
    <location>
        <begin position="281"/>
        <end position="306"/>
    </location>
</feature>
<feature type="compositionally biased region" description="Basic and acidic residues" evidence="1">
    <location>
        <begin position="1362"/>
        <end position="1389"/>
    </location>
</feature>
<feature type="compositionally biased region" description="Polar residues" evidence="1">
    <location>
        <begin position="1115"/>
        <end position="1124"/>
    </location>
</feature>
<evidence type="ECO:0000256" key="1">
    <source>
        <dbReference type="SAM" id="MobiDB-lite"/>
    </source>
</evidence>
<sequence>MATEAEQIPVLKAEEEICKPSLDLKKSEGGLAMPAGTYESSDKSENIELATNNGVETLNTVSQGNPEISEGESFSILPEVSKVSETCGMSDHITVDDTPVKADKIAELEDVKVSKIEEITNNDSSPEEKLGNIGEVMSQHAEIESNEQEANLELKKQASIGNLDPIIDSSNEANEIVTKAGHSSNIQEELEDKSIEGKKDTEPEKLPSVVEKGEDIEATDLIQTSVSEKDQIISDSTGDTLTSKVAETSEIKDHETISEISEIAGKELQNENPHEEVACIHEPAAEVGEKLEEVSKGPEIEEHPKVDVSSSSVSDETLKESIKEDESIPLKSTEKASSSTELEDSTTDTKDESIPLKSAEKASSSTELEDSTTDTKEKTLVEGSTNTAELESAPVAPETEEKKQETYNIVPTEESSLATTGHKGAGVVGVDIDVEPADSSVSCEKDKDEHSETPLPQAIDETLMEKADNTTLDVPKVESKETEPEQLPEESLVHTEQETGKSISVAETLTDEQSSDLGIVKEKIEDEKPLDEATDSGETSCICGDVEKVIQAEDDLAKNLAEQETEVPKGAPDQIFEVINMNVHEEQSKETIPELSKSQADETITDVQNQESEQKINEEPEDKLEDEQKANEVTKAVILSKEVEDYTSVSNECLKEGNSNEQAEAKNLEVEEHSTKDREAPLIVELEERRQDQESGDSESVHIEDRESEEKIKDIVHEPKQSDETVTKVGAEKILDNTKMNEELVNLSLVETSQETSKSDANQEIKQVENPQQEVEKTEPASEPEVNEAEQSKAVPETSSEYPSESIPTSTATLPSKDEEIETAHLSEKIGEEVHNGDEIVKHDSTIEEKEEESEPKAVSVETTIVDEGLQNEEPEDQIQTTTSTTPSKDDLSDSKLAAEICLEKEEDVDGKKDETGAARAIEVEEPKDQYSASALTEAIVDQETSVAQASLAVESREIETPALPTEKHETIETEPRKDESPPKIQEQTTEVEEASNVEVETSEKAFDNELIKEKLVKASAGENQCDNTNDTIVNEVSNQELLEVKEVAETTYLTSELEDLAKDGYGEDELKDKLIKDRALETTQTEEDVAEAQKISESEIIEKQIVCEDKTAENPCQDSSITPTEEESGLELSQAGQEVAKGSDNQISRELEPIANTEITSSTVKEHAPIDLQDKVAESSQKAEVEDVKEVYPKEADVGHGGDKIIDNSGKKITEELTSVEDSTKIKELKDEHTVEKNETLKIPAYENEKLAVETLKDGANNNVEKEIVAEDQTVKDQEQAQVSVKEATIVPEEAMAKPEAIDLQPGEAKEIVHGEEKTDTSVAEINPEHAPASSGNLSLSDLLQRSAEEKIDVAERVIEERELTVSKEDAHLEDAETIPAKEPKVDDVPGGDEPNKNDSGSDAPVIVEAPRDTEIKPQKKSQNILSGVGSKVKNSISKVKKAITGKSSHSKEPKAISSKGNDK</sequence>
<dbReference type="PANTHER" id="PTHR35511">
    <property type="entry name" value="A-KINASE ANCHOR-LIKE PROTEIN"/>
    <property type="match status" value="1"/>
</dbReference>
<keyword evidence="3" id="KW-1185">Reference proteome</keyword>
<feature type="compositionally biased region" description="Low complexity" evidence="1">
    <location>
        <begin position="1428"/>
        <end position="1439"/>
    </location>
</feature>
<dbReference type="EMBL" id="BSYR01000055">
    <property type="protein sequence ID" value="GMJ09375.1"/>
    <property type="molecule type" value="Genomic_DNA"/>
</dbReference>
<dbReference type="Proteomes" id="UP001165190">
    <property type="component" value="Unassembled WGS sequence"/>
</dbReference>
<feature type="compositionally biased region" description="Basic and acidic residues" evidence="1">
    <location>
        <begin position="316"/>
        <end position="334"/>
    </location>
</feature>